<dbReference type="GO" id="GO:0005506">
    <property type="term" value="F:iron ion binding"/>
    <property type="evidence" value="ECO:0007669"/>
    <property type="project" value="InterPro"/>
</dbReference>
<dbReference type="GO" id="GO:0004497">
    <property type="term" value="F:monooxygenase activity"/>
    <property type="evidence" value="ECO:0007669"/>
    <property type="project" value="UniProtKB-KW"/>
</dbReference>
<evidence type="ECO:0000256" key="8">
    <source>
        <dbReference type="ARBA" id="ARBA00022989"/>
    </source>
</evidence>
<comment type="caution">
    <text evidence="15">The sequence shown here is derived from an EMBL/GenBank/DDBJ whole genome shotgun (WGS) entry which is preliminary data.</text>
</comment>
<dbReference type="Pfam" id="PF00067">
    <property type="entry name" value="p450"/>
    <property type="match status" value="2"/>
</dbReference>
<dbReference type="OMA" id="GTKVDMQ"/>
<dbReference type="PRINTS" id="PR00463">
    <property type="entry name" value="EP450I"/>
</dbReference>
<evidence type="ECO:0000256" key="2">
    <source>
        <dbReference type="ARBA" id="ARBA00004167"/>
    </source>
</evidence>
<dbReference type="Gene3D" id="1.10.630.10">
    <property type="entry name" value="Cytochrome P450"/>
    <property type="match status" value="1"/>
</dbReference>
<evidence type="ECO:0000256" key="13">
    <source>
        <dbReference type="PIRSR" id="PIRSR602401-1"/>
    </source>
</evidence>
<name>A0A1C7M3E3_GRIFR</name>
<keyword evidence="11 14" id="KW-0503">Monooxygenase</keyword>
<dbReference type="GO" id="GO:0020037">
    <property type="term" value="F:heme binding"/>
    <property type="evidence" value="ECO:0007669"/>
    <property type="project" value="InterPro"/>
</dbReference>
<dbReference type="STRING" id="5627.A0A1C7M3E3"/>
<comment type="cofactor">
    <cofactor evidence="1 13">
        <name>heme</name>
        <dbReference type="ChEBI" id="CHEBI:30413"/>
    </cofactor>
</comment>
<dbReference type="AlphaFoldDB" id="A0A1C7M3E3"/>
<dbReference type="InterPro" id="IPR050364">
    <property type="entry name" value="Cytochrome_P450_fung"/>
</dbReference>
<dbReference type="EMBL" id="LUGG01000011">
    <property type="protein sequence ID" value="OBZ71421.1"/>
    <property type="molecule type" value="Genomic_DNA"/>
</dbReference>
<keyword evidence="8" id="KW-1133">Transmembrane helix</keyword>
<evidence type="ECO:0000256" key="10">
    <source>
        <dbReference type="ARBA" id="ARBA00023004"/>
    </source>
</evidence>
<sequence>MAEHGYKFTQCEIAKGMARPSMISKALERPDEYSEYFIKYTSAQIYRGGADTTVSSLLTFFSTMVLHPDVQRRAQAEIDQVVGSDRLPRYSDCSNLPYIDAVLTEIIRLLNPIPIIARVPARAQRILYLKGYHHRHKPVICDMNSMTSMQKCVMLVTCRAMLRDKSLYPDPDAFKPERWPSKDRDNKLDPWSIGFGFGRRICPGRDLAGQVLFTAVACILATFDISPATDANGNISLSTVFCYSLATGHGKQLTSLDIPASQVPDSIPLSVIFYQFGSFD</sequence>
<comment type="pathway">
    <text evidence="3">Secondary metabolite biosynthesis.</text>
</comment>
<dbReference type="GO" id="GO:0016705">
    <property type="term" value="F:oxidoreductase activity, acting on paired donors, with incorporation or reduction of molecular oxygen"/>
    <property type="evidence" value="ECO:0007669"/>
    <property type="project" value="InterPro"/>
</dbReference>
<comment type="subcellular location">
    <subcellularLocation>
        <location evidence="2">Membrane</location>
        <topology evidence="2">Single-pass membrane protein</topology>
    </subcellularLocation>
</comment>
<dbReference type="PANTHER" id="PTHR46300:SF7">
    <property type="entry name" value="P450, PUTATIVE (EUROFUNG)-RELATED"/>
    <property type="match status" value="1"/>
</dbReference>
<evidence type="ECO:0000256" key="11">
    <source>
        <dbReference type="ARBA" id="ARBA00023033"/>
    </source>
</evidence>
<dbReference type="PRINTS" id="PR00385">
    <property type="entry name" value="P450"/>
</dbReference>
<feature type="binding site" description="axial binding residue" evidence="13">
    <location>
        <position position="202"/>
    </location>
    <ligand>
        <name>heme</name>
        <dbReference type="ChEBI" id="CHEBI:30413"/>
    </ligand>
    <ligandPart>
        <name>Fe</name>
        <dbReference type="ChEBI" id="CHEBI:18248"/>
    </ligandPart>
</feature>
<evidence type="ECO:0000256" key="4">
    <source>
        <dbReference type="ARBA" id="ARBA00010617"/>
    </source>
</evidence>
<evidence type="ECO:0000313" key="15">
    <source>
        <dbReference type="EMBL" id="OBZ71421.1"/>
    </source>
</evidence>
<dbReference type="GO" id="GO:0016020">
    <property type="term" value="C:membrane"/>
    <property type="evidence" value="ECO:0007669"/>
    <property type="project" value="UniProtKB-SubCell"/>
</dbReference>
<keyword evidence="16" id="KW-1185">Reference proteome</keyword>
<dbReference type="PROSITE" id="PS00086">
    <property type="entry name" value="CYTOCHROME_P450"/>
    <property type="match status" value="1"/>
</dbReference>
<proteinExistence type="inferred from homology"/>
<evidence type="ECO:0000256" key="3">
    <source>
        <dbReference type="ARBA" id="ARBA00005179"/>
    </source>
</evidence>
<accession>A0A1C7M3E3</accession>
<protein>
    <submittedName>
        <fullName evidence="15">O-methylsterigmatocystin oxidoreductase</fullName>
    </submittedName>
</protein>
<keyword evidence="5 13" id="KW-0349">Heme</keyword>
<evidence type="ECO:0000256" key="12">
    <source>
        <dbReference type="ARBA" id="ARBA00023136"/>
    </source>
</evidence>
<dbReference type="InterPro" id="IPR017972">
    <property type="entry name" value="Cyt_P450_CS"/>
</dbReference>
<dbReference type="InterPro" id="IPR001128">
    <property type="entry name" value="Cyt_P450"/>
</dbReference>
<keyword evidence="7 13" id="KW-0479">Metal-binding</keyword>
<reference evidence="15 16" key="1">
    <citation type="submission" date="2016-03" db="EMBL/GenBank/DDBJ databases">
        <title>Whole genome sequencing of Grifola frondosa 9006-11.</title>
        <authorList>
            <person name="Min B."/>
            <person name="Park H."/>
            <person name="Kim J.-G."/>
            <person name="Cho H."/>
            <person name="Oh Y.-L."/>
            <person name="Kong W.-S."/>
            <person name="Choi I.-G."/>
        </authorList>
    </citation>
    <scope>NUCLEOTIDE SEQUENCE [LARGE SCALE GENOMIC DNA]</scope>
    <source>
        <strain evidence="15 16">9006-11</strain>
    </source>
</reference>
<evidence type="ECO:0000256" key="9">
    <source>
        <dbReference type="ARBA" id="ARBA00023002"/>
    </source>
</evidence>
<comment type="similarity">
    <text evidence="4 14">Belongs to the cytochrome P450 family.</text>
</comment>
<dbReference type="SUPFAM" id="SSF48264">
    <property type="entry name" value="Cytochrome P450"/>
    <property type="match status" value="1"/>
</dbReference>
<evidence type="ECO:0000256" key="5">
    <source>
        <dbReference type="ARBA" id="ARBA00022617"/>
    </source>
</evidence>
<dbReference type="InterPro" id="IPR036396">
    <property type="entry name" value="Cyt_P450_sf"/>
</dbReference>
<dbReference type="OrthoDB" id="3945418at2759"/>
<organism evidence="15 16">
    <name type="scientific">Grifola frondosa</name>
    <name type="common">Maitake</name>
    <name type="synonym">Polyporus frondosus</name>
    <dbReference type="NCBI Taxonomy" id="5627"/>
    <lineage>
        <taxon>Eukaryota</taxon>
        <taxon>Fungi</taxon>
        <taxon>Dikarya</taxon>
        <taxon>Basidiomycota</taxon>
        <taxon>Agaricomycotina</taxon>
        <taxon>Agaricomycetes</taxon>
        <taxon>Polyporales</taxon>
        <taxon>Grifolaceae</taxon>
        <taxon>Grifola</taxon>
    </lineage>
</organism>
<evidence type="ECO:0000256" key="6">
    <source>
        <dbReference type="ARBA" id="ARBA00022692"/>
    </source>
</evidence>
<dbReference type="Proteomes" id="UP000092993">
    <property type="component" value="Unassembled WGS sequence"/>
</dbReference>
<evidence type="ECO:0000256" key="1">
    <source>
        <dbReference type="ARBA" id="ARBA00001971"/>
    </source>
</evidence>
<dbReference type="InterPro" id="IPR002401">
    <property type="entry name" value="Cyt_P450_E_grp-I"/>
</dbReference>
<evidence type="ECO:0000256" key="14">
    <source>
        <dbReference type="RuleBase" id="RU000461"/>
    </source>
</evidence>
<gene>
    <name evidence="15" type="primary">ordA_5</name>
    <name evidence="15" type="ORF">A0H81_08932</name>
</gene>
<dbReference type="PANTHER" id="PTHR46300">
    <property type="entry name" value="P450, PUTATIVE (EUROFUNG)-RELATED-RELATED"/>
    <property type="match status" value="1"/>
</dbReference>
<keyword evidence="12" id="KW-0472">Membrane</keyword>
<keyword evidence="9 14" id="KW-0560">Oxidoreductase</keyword>
<keyword evidence="6" id="KW-0812">Transmembrane</keyword>
<evidence type="ECO:0000313" key="16">
    <source>
        <dbReference type="Proteomes" id="UP000092993"/>
    </source>
</evidence>
<evidence type="ECO:0000256" key="7">
    <source>
        <dbReference type="ARBA" id="ARBA00022723"/>
    </source>
</evidence>
<keyword evidence="10 13" id="KW-0408">Iron</keyword>